<dbReference type="EC" id="2.4.-.-" evidence="2"/>
<dbReference type="GO" id="GO:0016758">
    <property type="term" value="F:hexosyltransferase activity"/>
    <property type="evidence" value="ECO:0007669"/>
    <property type="project" value="UniProtKB-ARBA"/>
</dbReference>
<dbReference type="Gene3D" id="3.90.550.10">
    <property type="entry name" value="Spore Coat Polysaccharide Biosynthesis Protein SpsA, Chain A"/>
    <property type="match status" value="1"/>
</dbReference>
<keyword evidence="2" id="KW-0328">Glycosyltransferase</keyword>
<evidence type="ECO:0000259" key="1">
    <source>
        <dbReference type="Pfam" id="PF00535"/>
    </source>
</evidence>
<dbReference type="PANTHER" id="PTHR22916">
    <property type="entry name" value="GLYCOSYLTRANSFERASE"/>
    <property type="match status" value="1"/>
</dbReference>
<evidence type="ECO:0000313" key="3">
    <source>
        <dbReference type="Proteomes" id="UP000196573"/>
    </source>
</evidence>
<gene>
    <name evidence="2" type="primary">epsJ</name>
    <name evidence="2" type="ORF">EHSB41UT_00005</name>
</gene>
<dbReference type="SUPFAM" id="SSF53448">
    <property type="entry name" value="Nucleotide-diphospho-sugar transferases"/>
    <property type="match status" value="1"/>
</dbReference>
<keyword evidence="2" id="KW-0808">Transferase</keyword>
<dbReference type="Proteomes" id="UP000196573">
    <property type="component" value="Unassembled WGS sequence"/>
</dbReference>
<dbReference type="AlphaFoldDB" id="A0A1X7ADY7"/>
<sequence length="328" mass="37186">METITHAQQALVSIIVPAFNAEQHIEECLLSLVQQTWGNLEIIVVDDGSTDNTATIVEQLKNQYPIISLYKKENSGVSSARNLGLSIAKGVYIAMQDADDVSLPERIEKQVCYLEANNLALCGCGLSIFGGRKARDKLYPATDQELKGNFLTFGRTIAGPALLYKKQLAGSISFDESLSYGEDFDFVLRLTFLDGNKAGNIQECLYRYRKHGAQATEKLEYKNRDNLVCVFNNFFLGYYPGLKLEDVYCYFDICRFGSAKKSLSSLFYMHILKIFKKCDVNAVLQKKITLKVIKNNNRHDKDGGEEFYKLISQELSFFDRILNLFLRM</sequence>
<protein>
    <submittedName>
        <fullName evidence="2">Putative glycosyltransferase EpsJ</fullName>
        <ecNumber evidence="2">2.4.-.-</ecNumber>
    </submittedName>
</protein>
<keyword evidence="3" id="KW-1185">Reference proteome</keyword>
<dbReference type="InterPro" id="IPR029044">
    <property type="entry name" value="Nucleotide-diphossugar_trans"/>
</dbReference>
<accession>A0A1X7ADY7</accession>
<dbReference type="Pfam" id="PF00535">
    <property type="entry name" value="Glycos_transf_2"/>
    <property type="match status" value="1"/>
</dbReference>
<feature type="domain" description="Glycosyltransferase 2-like" evidence="1">
    <location>
        <begin position="13"/>
        <end position="139"/>
    </location>
</feature>
<dbReference type="PANTHER" id="PTHR22916:SF3">
    <property type="entry name" value="UDP-GLCNAC:BETAGAL BETA-1,3-N-ACETYLGLUCOSAMINYLTRANSFERASE-LIKE PROTEIN 1"/>
    <property type="match status" value="1"/>
</dbReference>
<proteinExistence type="predicted"/>
<dbReference type="InterPro" id="IPR001173">
    <property type="entry name" value="Glyco_trans_2-like"/>
</dbReference>
<dbReference type="EMBL" id="FWPT01000001">
    <property type="protein sequence ID" value="SMA31379.1"/>
    <property type="molecule type" value="Genomic_DNA"/>
</dbReference>
<evidence type="ECO:0000313" key="2">
    <source>
        <dbReference type="EMBL" id="SMA31379.1"/>
    </source>
</evidence>
<reference evidence="2 3" key="1">
    <citation type="submission" date="2017-03" db="EMBL/GenBank/DDBJ databases">
        <authorList>
            <person name="Afonso C.L."/>
            <person name="Miller P.J."/>
            <person name="Scott M.A."/>
            <person name="Spackman E."/>
            <person name="Goraichik I."/>
            <person name="Dimitrov K.M."/>
            <person name="Suarez D.L."/>
            <person name="Swayne D.E."/>
        </authorList>
    </citation>
    <scope>NUCLEOTIDE SEQUENCE [LARGE SCALE GENOMIC DNA]</scope>
    <source>
        <strain evidence="2">SB41UT1</strain>
    </source>
</reference>
<dbReference type="RefSeq" id="WP_165767100.1">
    <property type="nucleotide sequence ID" value="NZ_CBCSCN010000012.1"/>
</dbReference>
<dbReference type="CDD" id="cd00761">
    <property type="entry name" value="Glyco_tranf_GTA_type"/>
    <property type="match status" value="1"/>
</dbReference>
<organism evidence="2 3">
    <name type="scientific">Parendozoicomonas haliclonae</name>
    <dbReference type="NCBI Taxonomy" id="1960125"/>
    <lineage>
        <taxon>Bacteria</taxon>
        <taxon>Pseudomonadati</taxon>
        <taxon>Pseudomonadota</taxon>
        <taxon>Gammaproteobacteria</taxon>
        <taxon>Oceanospirillales</taxon>
        <taxon>Endozoicomonadaceae</taxon>
        <taxon>Parendozoicomonas</taxon>
    </lineage>
</organism>
<name>A0A1X7ADY7_9GAMM</name>